<dbReference type="RefSeq" id="WP_212773664.1">
    <property type="nucleotide sequence ID" value="NZ_AP024601.1"/>
</dbReference>
<dbReference type="InterPro" id="IPR027417">
    <property type="entry name" value="P-loop_NTPase"/>
</dbReference>
<evidence type="ECO:0000313" key="10">
    <source>
        <dbReference type="Proteomes" id="UP000677436"/>
    </source>
</evidence>
<dbReference type="Gene3D" id="3.40.50.300">
    <property type="entry name" value="P-loop containing nucleotide triphosphate hydrolases"/>
    <property type="match status" value="1"/>
</dbReference>
<name>A0A8D5UC13_9BACL</name>
<evidence type="ECO:0000256" key="7">
    <source>
        <dbReference type="ARBA" id="ARBA00049244"/>
    </source>
</evidence>
<evidence type="ECO:0000259" key="8">
    <source>
        <dbReference type="Pfam" id="PF09115"/>
    </source>
</evidence>
<dbReference type="GO" id="GO:0003887">
    <property type="term" value="F:DNA-directed DNA polymerase activity"/>
    <property type="evidence" value="ECO:0007669"/>
    <property type="project" value="UniProtKB-KW"/>
</dbReference>
<dbReference type="PANTHER" id="PTHR11669">
    <property type="entry name" value="REPLICATION FACTOR C / DNA POLYMERASE III GAMMA-TAU SUBUNIT"/>
    <property type="match status" value="1"/>
</dbReference>
<dbReference type="NCBIfam" id="TIGR00678">
    <property type="entry name" value="holB"/>
    <property type="match status" value="1"/>
</dbReference>
<protein>
    <recommendedName>
        <fullName evidence="2">DNA polymerase III subunit delta'</fullName>
        <ecNumber evidence="1">2.7.7.7</ecNumber>
    </recommendedName>
</protein>
<dbReference type="InterPro" id="IPR015199">
    <property type="entry name" value="DNA_pol_III_delta_C"/>
</dbReference>
<evidence type="ECO:0000256" key="3">
    <source>
        <dbReference type="ARBA" id="ARBA00022679"/>
    </source>
</evidence>
<dbReference type="GO" id="GO:0008408">
    <property type="term" value="F:3'-5' exonuclease activity"/>
    <property type="evidence" value="ECO:0007669"/>
    <property type="project" value="InterPro"/>
</dbReference>
<evidence type="ECO:0000256" key="2">
    <source>
        <dbReference type="ARBA" id="ARBA00014363"/>
    </source>
</evidence>
<reference evidence="9" key="2">
    <citation type="journal article" date="2021" name="Microbiol. Resour. Announc.">
        <title>Complete Genome Sequence of Polycladomyces abyssicola JIR-001T, Isolated from Hemipelagic Sediment in Deep Seawater.</title>
        <authorList>
            <person name="Tsubouchi T."/>
            <person name="Kaneko Y."/>
        </authorList>
    </citation>
    <scope>NUCLEOTIDE SEQUENCE</scope>
    <source>
        <strain evidence="9">JIR-001</strain>
    </source>
</reference>
<keyword evidence="5" id="KW-0235">DNA replication</keyword>
<gene>
    <name evidence="9" type="primary">holB</name>
    <name evidence="9" type="ORF">JIR001_00370</name>
</gene>
<proteinExistence type="predicted"/>
<evidence type="ECO:0000256" key="5">
    <source>
        <dbReference type="ARBA" id="ARBA00022705"/>
    </source>
</evidence>
<dbReference type="PANTHER" id="PTHR11669:SF8">
    <property type="entry name" value="DNA POLYMERASE III SUBUNIT DELTA"/>
    <property type="match status" value="1"/>
</dbReference>
<feature type="domain" description="DNA polymerase III delta subunit C-terminal" evidence="8">
    <location>
        <begin position="243"/>
        <end position="307"/>
    </location>
</feature>
<dbReference type="InterPro" id="IPR004622">
    <property type="entry name" value="DNA_pol_HolB"/>
</dbReference>
<dbReference type="InterPro" id="IPR050238">
    <property type="entry name" value="DNA_Rep/Repair_Clamp_Loader"/>
</dbReference>
<dbReference type="SUPFAM" id="SSF52540">
    <property type="entry name" value="P-loop containing nucleoside triphosphate hydrolases"/>
    <property type="match status" value="1"/>
</dbReference>
<sequence length="341" mass="37768">MAFGDVVGQEHVARFLQNGLRTDRLAHAYAFVGPSGTGRKQMALELAKALHCERLSGDACGECRNCRRIDHGNHPDVTMITPDGQSIKIEQVRQLQRAFQYSAEKGATRVAILEQADKLTVQAANSLLKFLEEPSLRMVVVLIAENVHALLPTIRSRCQLLRFTPLSPHVIAQSLEQEGISPTLARIAGHLSQGLGQARKLASGDGFAQLCERVIKWSEELLSTRSAALVTLQTEWMDREASKETLETMLDLMLLWLRDLLRVKLGSAGEPVFVEWSAVRERQAAQWTISHLIHAMESILHARRQLAGPMQPQAVLDQMVLVMQEGSVHVGSRRSPLQASG</sequence>
<keyword evidence="3" id="KW-0808">Transferase</keyword>
<evidence type="ECO:0000256" key="6">
    <source>
        <dbReference type="ARBA" id="ARBA00022932"/>
    </source>
</evidence>
<dbReference type="EMBL" id="AP024601">
    <property type="protein sequence ID" value="BCU80254.1"/>
    <property type="molecule type" value="Genomic_DNA"/>
</dbReference>
<dbReference type="Pfam" id="PF09115">
    <property type="entry name" value="DNApol3-delta_C"/>
    <property type="match status" value="1"/>
</dbReference>
<keyword evidence="6" id="KW-0239">DNA-directed DNA polymerase</keyword>
<dbReference type="GO" id="GO:0009360">
    <property type="term" value="C:DNA polymerase III complex"/>
    <property type="evidence" value="ECO:0007669"/>
    <property type="project" value="InterPro"/>
</dbReference>
<accession>A0A8D5UC13</accession>
<dbReference type="AlphaFoldDB" id="A0A8D5UC13"/>
<dbReference type="FunFam" id="3.40.50.300:FF:001255">
    <property type="entry name" value="DNA polymerase III subunit delta"/>
    <property type="match status" value="1"/>
</dbReference>
<dbReference type="Pfam" id="PF13177">
    <property type="entry name" value="DNA_pol3_delta2"/>
    <property type="match status" value="1"/>
</dbReference>
<dbReference type="EC" id="2.7.7.7" evidence="1"/>
<keyword evidence="4" id="KW-0548">Nucleotidyltransferase</keyword>
<dbReference type="KEGG" id="pabs:JIR001_00370"/>
<evidence type="ECO:0000313" key="9">
    <source>
        <dbReference type="EMBL" id="BCU80254.1"/>
    </source>
</evidence>
<comment type="catalytic activity">
    <reaction evidence="7">
        <text>DNA(n) + a 2'-deoxyribonucleoside 5'-triphosphate = DNA(n+1) + diphosphate</text>
        <dbReference type="Rhea" id="RHEA:22508"/>
        <dbReference type="Rhea" id="RHEA-COMP:17339"/>
        <dbReference type="Rhea" id="RHEA-COMP:17340"/>
        <dbReference type="ChEBI" id="CHEBI:33019"/>
        <dbReference type="ChEBI" id="CHEBI:61560"/>
        <dbReference type="ChEBI" id="CHEBI:173112"/>
        <dbReference type="EC" id="2.7.7.7"/>
    </reaction>
</comment>
<dbReference type="GO" id="GO:0003677">
    <property type="term" value="F:DNA binding"/>
    <property type="evidence" value="ECO:0007669"/>
    <property type="project" value="InterPro"/>
</dbReference>
<dbReference type="GO" id="GO:0006261">
    <property type="term" value="P:DNA-templated DNA replication"/>
    <property type="evidence" value="ECO:0007669"/>
    <property type="project" value="TreeGrafter"/>
</dbReference>
<keyword evidence="10" id="KW-1185">Reference proteome</keyword>
<dbReference type="Proteomes" id="UP000677436">
    <property type="component" value="Chromosome"/>
</dbReference>
<organism evidence="9 10">
    <name type="scientific">Polycladomyces abyssicola</name>
    <dbReference type="NCBI Taxonomy" id="1125966"/>
    <lineage>
        <taxon>Bacteria</taxon>
        <taxon>Bacillati</taxon>
        <taxon>Bacillota</taxon>
        <taxon>Bacilli</taxon>
        <taxon>Bacillales</taxon>
        <taxon>Thermoactinomycetaceae</taxon>
        <taxon>Polycladomyces</taxon>
    </lineage>
</organism>
<evidence type="ECO:0000256" key="4">
    <source>
        <dbReference type="ARBA" id="ARBA00022695"/>
    </source>
</evidence>
<evidence type="ECO:0000256" key="1">
    <source>
        <dbReference type="ARBA" id="ARBA00012417"/>
    </source>
</evidence>
<reference evidence="9" key="1">
    <citation type="journal article" date="2013" name="Int. J. Syst. Evol. Microbiol.">
        <title>Polycladomyces abyssicola gen. nov., sp. nov., a thermophilic filamentous bacterium isolated from hemipelagic sediment.</title>
        <authorList>
            <person name="Tsubouchi T."/>
            <person name="Shimane Y."/>
            <person name="Mori K."/>
            <person name="Usui K."/>
            <person name="Hiraki T."/>
            <person name="Tame A."/>
            <person name="Uematsu K."/>
            <person name="Maruyama T."/>
            <person name="Hatada Y."/>
        </authorList>
    </citation>
    <scope>NUCLEOTIDE SEQUENCE</scope>
    <source>
        <strain evidence="9">JIR-001</strain>
    </source>
</reference>